<dbReference type="AlphaFoldDB" id="A0A930VB01"/>
<sequence length="411" mass="42917">MVVLLVLASGAAWESAALARLEREPGLVVLRRCVDVADLLAAASSGQADVAVVALEAPGLDLDAVDHLRRFQVRPVAVVPDGPGEQHALRAARLGITQVVPDHDLEALPVALRASEPAADEDTVVPDPLEPERPAPGGAGRVVAVWGPAGAPGRTTVAIALAAELAARGRRTTLVDADPYGGAVAQQLGVLDEVSGLLSAARLAGTGALEARFGTVQRAMGEHLTVVTGLPRADRWVEVRRGVMEHLLEVAAAHGDVVVDTGFSLEADPAADLGARAPRNQLTIAAVAEADEVVVVGSADPVGLSRLARALVDVRDVTSRAPVRVVVNRMRPSLGWSEKDITGMVEGFTRLSGLHFLPDDRPTVDRALVAGRTLAEVGDSPLRRALSDVVDALAPDTVMVAPGRGRRRRVR</sequence>
<accession>A0A930VB01</accession>
<dbReference type="GO" id="GO:0005829">
    <property type="term" value="C:cytosol"/>
    <property type="evidence" value="ECO:0007669"/>
    <property type="project" value="TreeGrafter"/>
</dbReference>
<evidence type="ECO:0000313" key="5">
    <source>
        <dbReference type="EMBL" id="MBF4764209.1"/>
    </source>
</evidence>
<dbReference type="Pfam" id="PF01656">
    <property type="entry name" value="CbiA"/>
    <property type="match status" value="1"/>
</dbReference>
<gene>
    <name evidence="5" type="ORF">ISU07_13830</name>
</gene>
<dbReference type="InterPro" id="IPR002586">
    <property type="entry name" value="CobQ/CobB/MinD/ParA_Nub-bd_dom"/>
</dbReference>
<keyword evidence="1" id="KW-0547">Nucleotide-binding</keyword>
<dbReference type="RefSeq" id="WP_194707395.1">
    <property type="nucleotide sequence ID" value="NZ_JADKPN010000008.1"/>
</dbReference>
<keyword evidence="6" id="KW-1185">Reference proteome</keyword>
<protein>
    <recommendedName>
        <fullName evidence="4">CobQ/CobB/MinD/ParA nucleotide binding domain-containing protein</fullName>
    </recommendedName>
</protein>
<dbReference type="GO" id="GO:0009898">
    <property type="term" value="C:cytoplasmic side of plasma membrane"/>
    <property type="evidence" value="ECO:0007669"/>
    <property type="project" value="TreeGrafter"/>
</dbReference>
<evidence type="ECO:0000256" key="1">
    <source>
        <dbReference type="ARBA" id="ARBA00022741"/>
    </source>
</evidence>
<dbReference type="GO" id="GO:0016887">
    <property type="term" value="F:ATP hydrolysis activity"/>
    <property type="evidence" value="ECO:0007669"/>
    <property type="project" value="TreeGrafter"/>
</dbReference>
<name>A0A930VB01_9ACTN</name>
<dbReference type="Gene3D" id="3.40.50.300">
    <property type="entry name" value="P-loop containing nucleotide triphosphate hydrolases"/>
    <property type="match status" value="1"/>
</dbReference>
<dbReference type="PANTHER" id="PTHR43384">
    <property type="entry name" value="SEPTUM SITE-DETERMINING PROTEIN MIND HOMOLOG, CHLOROPLASTIC-RELATED"/>
    <property type="match status" value="1"/>
</dbReference>
<dbReference type="SUPFAM" id="SSF52540">
    <property type="entry name" value="P-loop containing nucleoside triphosphate hydrolases"/>
    <property type="match status" value="1"/>
</dbReference>
<evidence type="ECO:0000259" key="4">
    <source>
        <dbReference type="Pfam" id="PF01656"/>
    </source>
</evidence>
<dbReference type="Proteomes" id="UP000640489">
    <property type="component" value="Unassembled WGS sequence"/>
</dbReference>
<dbReference type="InterPro" id="IPR027417">
    <property type="entry name" value="P-loop_NTPase"/>
</dbReference>
<reference evidence="5" key="1">
    <citation type="submission" date="2020-11" db="EMBL/GenBank/DDBJ databases">
        <title>Nocardioides sp. nov., isolated from Soil of Cynanchum wilfordii Hemsley rhizosphere.</title>
        <authorList>
            <person name="Lee J.-S."/>
            <person name="Suh M.K."/>
            <person name="Kim J.-S."/>
        </authorList>
    </citation>
    <scope>NUCLEOTIDE SEQUENCE</scope>
    <source>
        <strain evidence="5">KCTC 19275</strain>
    </source>
</reference>
<dbReference type="GO" id="GO:0051782">
    <property type="term" value="P:negative regulation of cell division"/>
    <property type="evidence" value="ECO:0007669"/>
    <property type="project" value="TreeGrafter"/>
</dbReference>
<dbReference type="GO" id="GO:0005524">
    <property type="term" value="F:ATP binding"/>
    <property type="evidence" value="ECO:0007669"/>
    <property type="project" value="UniProtKB-KW"/>
</dbReference>
<dbReference type="PANTHER" id="PTHR43384:SF6">
    <property type="entry name" value="SEPTUM SITE-DETERMINING PROTEIN MIND HOMOLOG, CHLOROPLASTIC"/>
    <property type="match status" value="1"/>
</dbReference>
<evidence type="ECO:0000256" key="2">
    <source>
        <dbReference type="ARBA" id="ARBA00022840"/>
    </source>
</evidence>
<comment type="caution">
    <text evidence="5">The sequence shown here is derived from an EMBL/GenBank/DDBJ whole genome shotgun (WGS) entry which is preliminary data.</text>
</comment>
<feature type="region of interest" description="Disordered" evidence="3">
    <location>
        <begin position="116"/>
        <end position="137"/>
    </location>
</feature>
<evidence type="ECO:0000256" key="3">
    <source>
        <dbReference type="SAM" id="MobiDB-lite"/>
    </source>
</evidence>
<keyword evidence="2" id="KW-0067">ATP-binding</keyword>
<feature type="domain" description="CobQ/CobB/MinD/ParA nucleotide binding" evidence="4">
    <location>
        <begin position="144"/>
        <end position="333"/>
    </location>
</feature>
<organism evidence="5 6">
    <name type="scientific">Nocardioides islandensis</name>
    <dbReference type="NCBI Taxonomy" id="433663"/>
    <lineage>
        <taxon>Bacteria</taxon>
        <taxon>Bacillati</taxon>
        <taxon>Actinomycetota</taxon>
        <taxon>Actinomycetes</taxon>
        <taxon>Propionibacteriales</taxon>
        <taxon>Nocardioidaceae</taxon>
        <taxon>Nocardioides</taxon>
    </lineage>
</organism>
<dbReference type="InterPro" id="IPR050625">
    <property type="entry name" value="ParA/MinD_ATPase"/>
</dbReference>
<proteinExistence type="predicted"/>
<evidence type="ECO:0000313" key="6">
    <source>
        <dbReference type="Proteomes" id="UP000640489"/>
    </source>
</evidence>
<dbReference type="EMBL" id="JADKPN010000008">
    <property type="protein sequence ID" value="MBF4764209.1"/>
    <property type="molecule type" value="Genomic_DNA"/>
</dbReference>